<dbReference type="EMBL" id="QQNH01000014">
    <property type="protein sequence ID" value="RDE08619.1"/>
    <property type="molecule type" value="Genomic_DNA"/>
</dbReference>
<dbReference type="OrthoDB" id="9773478at2"/>
<reference evidence="2" key="1">
    <citation type="submission" date="2018-07" db="EMBL/GenBank/DDBJ databases">
        <authorList>
            <person name="Liu B.-T."/>
            <person name="Du Z."/>
        </authorList>
    </citation>
    <scope>NUCLEOTIDE SEQUENCE [LARGE SCALE GENOMIC DNA]</scope>
    <source>
        <strain evidence="2">XYN52</strain>
    </source>
</reference>
<dbReference type="InterPro" id="IPR011330">
    <property type="entry name" value="Glyco_hydro/deAcase_b/a-brl"/>
</dbReference>
<gene>
    <name evidence="1" type="ORF">DVH29_10680</name>
</gene>
<dbReference type="Gene3D" id="3.20.20.370">
    <property type="entry name" value="Glycoside hydrolase/deacetylase"/>
    <property type="match status" value="1"/>
</dbReference>
<organism evidence="1 2">
    <name type="scientific">Pelagibacterium lacus</name>
    <dbReference type="NCBI Taxonomy" id="2282655"/>
    <lineage>
        <taxon>Bacteria</taxon>
        <taxon>Pseudomonadati</taxon>
        <taxon>Pseudomonadota</taxon>
        <taxon>Alphaproteobacteria</taxon>
        <taxon>Hyphomicrobiales</taxon>
        <taxon>Devosiaceae</taxon>
        <taxon>Pelagibacterium</taxon>
    </lineage>
</organism>
<dbReference type="NCBIfam" id="NF003814">
    <property type="entry name" value="PRK05406.1-3"/>
    <property type="match status" value="1"/>
</dbReference>
<evidence type="ECO:0000313" key="1">
    <source>
        <dbReference type="EMBL" id="RDE08619.1"/>
    </source>
</evidence>
<comment type="caution">
    <text evidence="1">The sequence shown here is derived from an EMBL/GenBank/DDBJ whole genome shotgun (WGS) entry which is preliminary data.</text>
</comment>
<sequence length="251" mass="26079">MIDLNADLGEGIADDAAMLAIVTSASIACGGHAGTAQTMRLAIRSALDNGVRIGAHPGFADPEHFGRLRLALPADTVRTQVLDQIAVLIAIADEEGAEVAYVKLHGALANMAAEDEGLARHIFAGIAARWPHMAVLALAASAQERAARAIGLPVIAEAYADRAYDADGLLVSRDVPGAVIEDPAAITARCLRLARQGEIVAIDGTILSTDARSICLHGDTPGALTLARTVREALETAGFIVPRAPHPLSLR</sequence>
<dbReference type="PANTHER" id="PTHR30292">
    <property type="entry name" value="UNCHARACTERIZED PROTEIN YBGL-RELATED"/>
    <property type="match status" value="1"/>
</dbReference>
<dbReference type="GO" id="GO:0005975">
    <property type="term" value="P:carbohydrate metabolic process"/>
    <property type="evidence" value="ECO:0007669"/>
    <property type="project" value="InterPro"/>
</dbReference>
<keyword evidence="2" id="KW-1185">Reference proteome</keyword>
<dbReference type="AlphaFoldDB" id="A0A369W3K4"/>
<accession>A0A369W3K4</accession>
<name>A0A369W3K4_9HYPH</name>
<dbReference type="Proteomes" id="UP000253759">
    <property type="component" value="Unassembled WGS sequence"/>
</dbReference>
<dbReference type="PANTHER" id="PTHR30292:SF0">
    <property type="entry name" value="5-OXOPROLINASE SUBUNIT A"/>
    <property type="match status" value="1"/>
</dbReference>
<dbReference type="InterPro" id="IPR005501">
    <property type="entry name" value="LamB/YcsF/PxpA-like"/>
</dbReference>
<dbReference type="Pfam" id="PF03746">
    <property type="entry name" value="LamB_YcsF"/>
    <property type="match status" value="1"/>
</dbReference>
<proteinExistence type="predicted"/>
<evidence type="ECO:0000313" key="2">
    <source>
        <dbReference type="Proteomes" id="UP000253759"/>
    </source>
</evidence>
<dbReference type="RefSeq" id="WP_114646167.1">
    <property type="nucleotide sequence ID" value="NZ_QQNH01000014.1"/>
</dbReference>
<dbReference type="CDD" id="cd10787">
    <property type="entry name" value="LamB_YcsF_like"/>
    <property type="match status" value="1"/>
</dbReference>
<dbReference type="SUPFAM" id="SSF88713">
    <property type="entry name" value="Glycoside hydrolase/deacetylase"/>
    <property type="match status" value="1"/>
</dbReference>
<protein>
    <submittedName>
        <fullName evidence="1">LamB/YcsF family protein</fullName>
    </submittedName>
</protein>